<reference evidence="1 2" key="1">
    <citation type="journal article" date="2010" name="Proc. Natl. Acad. Sci. U.S.A.">
        <title>Insights into evolution of multicellular fungi from the assembled chromosomes of the mushroom Coprinopsis cinerea (Coprinus cinereus).</title>
        <authorList>
            <person name="Stajich J.E."/>
            <person name="Wilke S.K."/>
            <person name="Ahren D."/>
            <person name="Au C.H."/>
            <person name="Birren B.W."/>
            <person name="Borodovsky M."/>
            <person name="Burns C."/>
            <person name="Canback B."/>
            <person name="Casselton L.A."/>
            <person name="Cheng C.K."/>
            <person name="Deng J."/>
            <person name="Dietrich F.S."/>
            <person name="Fargo D.C."/>
            <person name="Farman M.L."/>
            <person name="Gathman A.C."/>
            <person name="Goldberg J."/>
            <person name="Guigo R."/>
            <person name="Hoegger P.J."/>
            <person name="Hooker J.B."/>
            <person name="Huggins A."/>
            <person name="James T.Y."/>
            <person name="Kamada T."/>
            <person name="Kilaru S."/>
            <person name="Kodira C."/>
            <person name="Kues U."/>
            <person name="Kupfer D."/>
            <person name="Kwan H.S."/>
            <person name="Lomsadze A."/>
            <person name="Li W."/>
            <person name="Lilly W.W."/>
            <person name="Ma L.J."/>
            <person name="Mackey A.J."/>
            <person name="Manning G."/>
            <person name="Martin F."/>
            <person name="Muraguchi H."/>
            <person name="Natvig D.O."/>
            <person name="Palmerini H."/>
            <person name="Ramesh M.A."/>
            <person name="Rehmeyer C.J."/>
            <person name="Roe B.A."/>
            <person name="Shenoy N."/>
            <person name="Stanke M."/>
            <person name="Ter-Hovhannisyan V."/>
            <person name="Tunlid A."/>
            <person name="Velagapudi R."/>
            <person name="Vision T.J."/>
            <person name="Zeng Q."/>
            <person name="Zolan M.E."/>
            <person name="Pukkila P.J."/>
        </authorList>
    </citation>
    <scope>NUCLEOTIDE SEQUENCE [LARGE SCALE GENOMIC DNA]</scope>
    <source>
        <strain evidence="2">Okayama-7 / 130 / ATCC MYA-4618 / FGSC 9003</strain>
    </source>
</reference>
<evidence type="ECO:0000313" key="1">
    <source>
        <dbReference type="EMBL" id="EAU83742.2"/>
    </source>
</evidence>
<gene>
    <name evidence="1" type="ORF">CC1G_05646</name>
</gene>
<dbReference type="KEGG" id="cci:CC1G_05646"/>
<dbReference type="RefSeq" id="XP_001838165.2">
    <property type="nucleotide sequence ID" value="XM_001838113.2"/>
</dbReference>
<dbReference type="Proteomes" id="UP000001861">
    <property type="component" value="Unassembled WGS sequence"/>
</dbReference>
<name>A8P1S4_COPC7</name>
<dbReference type="EMBL" id="AACS02000013">
    <property type="protein sequence ID" value="EAU83742.2"/>
    <property type="molecule type" value="Genomic_DNA"/>
</dbReference>
<dbReference type="HOGENOM" id="CLU_2979012_0_0_1"/>
<dbReference type="GeneID" id="6014734"/>
<evidence type="ECO:0000313" key="2">
    <source>
        <dbReference type="Proteomes" id="UP000001861"/>
    </source>
</evidence>
<comment type="caution">
    <text evidence="1">The sequence shown here is derived from an EMBL/GenBank/DDBJ whole genome shotgun (WGS) entry which is preliminary data.</text>
</comment>
<protein>
    <submittedName>
        <fullName evidence="1">Uncharacterized protein</fullName>
    </submittedName>
</protein>
<dbReference type="VEuPathDB" id="FungiDB:CC1G_05646"/>
<sequence>MMSMMIDDHPVPKSYRMPIKGLSSTSGSGSYYHCEAAYGSEGGDDKVDIPGFYRGEAP</sequence>
<dbReference type="AlphaFoldDB" id="A8P1S4"/>
<proteinExistence type="predicted"/>
<organism evidence="1 2">
    <name type="scientific">Coprinopsis cinerea (strain Okayama-7 / 130 / ATCC MYA-4618 / FGSC 9003)</name>
    <name type="common">Inky cap fungus</name>
    <name type="synonym">Hormographiella aspergillata</name>
    <dbReference type="NCBI Taxonomy" id="240176"/>
    <lineage>
        <taxon>Eukaryota</taxon>
        <taxon>Fungi</taxon>
        <taxon>Dikarya</taxon>
        <taxon>Basidiomycota</taxon>
        <taxon>Agaricomycotina</taxon>
        <taxon>Agaricomycetes</taxon>
        <taxon>Agaricomycetidae</taxon>
        <taxon>Agaricales</taxon>
        <taxon>Agaricineae</taxon>
        <taxon>Psathyrellaceae</taxon>
        <taxon>Coprinopsis</taxon>
    </lineage>
</organism>
<keyword evidence="2" id="KW-1185">Reference proteome</keyword>
<accession>A8P1S4</accession>
<dbReference type="InParanoid" id="A8P1S4"/>